<dbReference type="Gene3D" id="3.40.50.1000">
    <property type="entry name" value="HAD superfamily/HAD-like"/>
    <property type="match status" value="1"/>
</dbReference>
<dbReference type="Gene3D" id="3.30.1240.10">
    <property type="match status" value="1"/>
</dbReference>
<dbReference type="EMBL" id="JQIF01000069">
    <property type="protein sequence ID" value="KGJ52373.1"/>
    <property type="molecule type" value="Genomic_DNA"/>
</dbReference>
<evidence type="ECO:0000313" key="1">
    <source>
        <dbReference type="EMBL" id="KGJ52373.1"/>
    </source>
</evidence>
<evidence type="ECO:0000313" key="2">
    <source>
        <dbReference type="Proteomes" id="UP000030008"/>
    </source>
</evidence>
<dbReference type="InterPro" id="IPR023214">
    <property type="entry name" value="HAD_sf"/>
</dbReference>
<dbReference type="Proteomes" id="UP000030008">
    <property type="component" value="Unassembled WGS sequence"/>
</dbReference>
<comment type="caution">
    <text evidence="1">The sequence shown here is derived from an EMBL/GenBank/DDBJ whole genome shotgun (WGS) entry which is preliminary data.</text>
</comment>
<dbReference type="RefSeq" id="WP_044906360.1">
    <property type="nucleotide sequence ID" value="NZ_JQIF01000069.1"/>
</dbReference>
<organism evidence="1 2">
    <name type="scientific">Clostridium innocuum</name>
    <dbReference type="NCBI Taxonomy" id="1522"/>
    <lineage>
        <taxon>Bacteria</taxon>
        <taxon>Bacillati</taxon>
        <taxon>Bacillota</taxon>
        <taxon>Clostridia</taxon>
        <taxon>Eubacteriales</taxon>
        <taxon>Clostridiaceae</taxon>
        <taxon>Clostridium</taxon>
    </lineage>
</organism>
<dbReference type="GO" id="GO:0005829">
    <property type="term" value="C:cytosol"/>
    <property type="evidence" value="ECO:0007669"/>
    <property type="project" value="TreeGrafter"/>
</dbReference>
<dbReference type="AlphaFoldDB" id="A0A099I6B2"/>
<dbReference type="NCBIfam" id="TIGR01484">
    <property type="entry name" value="HAD-SF-IIB"/>
    <property type="match status" value="1"/>
</dbReference>
<name>A0A099I6B2_CLOIN</name>
<dbReference type="SUPFAM" id="SSF56784">
    <property type="entry name" value="HAD-like"/>
    <property type="match status" value="1"/>
</dbReference>
<dbReference type="PROSITE" id="PS01228">
    <property type="entry name" value="COF_1"/>
    <property type="match status" value="1"/>
</dbReference>
<gene>
    <name evidence="1" type="ORF">CIAN88_15120</name>
</gene>
<protein>
    <submittedName>
        <fullName evidence="1">Hydrolase</fullName>
    </submittedName>
</protein>
<reference evidence="1 2" key="1">
    <citation type="submission" date="2014-08" db="EMBL/GenBank/DDBJ databases">
        <title>Clostridium innocuum, an unnegligible vancomycin-resistant pathogen causing extra-intestinal infections.</title>
        <authorList>
            <person name="Feng Y."/>
            <person name="Chiu C.-H."/>
        </authorList>
    </citation>
    <scope>NUCLEOTIDE SEQUENCE [LARGE SCALE GENOMIC DNA]</scope>
    <source>
        <strain evidence="1 2">AN88</strain>
    </source>
</reference>
<dbReference type="InterPro" id="IPR006379">
    <property type="entry name" value="HAD-SF_hydro_IIB"/>
</dbReference>
<proteinExistence type="predicted"/>
<dbReference type="GO" id="GO:0000287">
    <property type="term" value="F:magnesium ion binding"/>
    <property type="evidence" value="ECO:0007669"/>
    <property type="project" value="TreeGrafter"/>
</dbReference>
<dbReference type="GO" id="GO:0016791">
    <property type="term" value="F:phosphatase activity"/>
    <property type="evidence" value="ECO:0007669"/>
    <property type="project" value="TreeGrafter"/>
</dbReference>
<dbReference type="PANTHER" id="PTHR10000:SF8">
    <property type="entry name" value="HAD SUPERFAMILY HYDROLASE-LIKE, TYPE 3"/>
    <property type="match status" value="1"/>
</dbReference>
<dbReference type="PANTHER" id="PTHR10000">
    <property type="entry name" value="PHOSPHOSERINE PHOSPHATASE"/>
    <property type="match status" value="1"/>
</dbReference>
<dbReference type="InterPro" id="IPR036412">
    <property type="entry name" value="HAD-like_sf"/>
</dbReference>
<dbReference type="Pfam" id="PF08282">
    <property type="entry name" value="Hydrolase_3"/>
    <property type="match status" value="1"/>
</dbReference>
<accession>A0A099I6B2</accession>
<sequence length="288" mass="32958">MIKYFASDLDGTLLNADYGWDTILDEGMKAILRDGYEFVVTTGRTIAGVKGCEGLWALPVYVIVMNGALILDKDKTTLFRGAIKKRTVAGILDAMPHANLEFFTEDKILTMLPRKKYIEEYMKWDIWRKKVLDNGKSGYLDEYLSRFHFQAKREEILKSDILKINGLELHQDKRADLLDRLTMFENDIVNASFDSNVFELTDRAISKASALMFLAHRKQWDKQKIAVFGDGGNDMDMLMSFVHSYAPENAQEQVKKVVSEIIASNDQYGVLKKIMQIAADNRRKHTPI</sequence>
<keyword evidence="1" id="KW-0378">Hydrolase</keyword>